<dbReference type="AlphaFoldDB" id="A0A6A6JDW7"/>
<protein>
    <recommendedName>
        <fullName evidence="5">Glycosyl transferase family 25 domain-containing protein</fullName>
    </recommendedName>
</protein>
<keyword evidence="4" id="KW-0732">Signal</keyword>
<evidence type="ECO:0000313" key="6">
    <source>
        <dbReference type="EMBL" id="KAF2274751.1"/>
    </source>
</evidence>
<dbReference type="PANTHER" id="PTHR10730:SF53">
    <property type="entry name" value="GLYCOSYLTRANSFERASE 25 FAMILY MEMBER"/>
    <property type="match status" value="1"/>
</dbReference>
<dbReference type="InterPro" id="IPR002654">
    <property type="entry name" value="Glyco_trans_25"/>
</dbReference>
<dbReference type="GeneID" id="54555593"/>
<evidence type="ECO:0000256" key="2">
    <source>
        <dbReference type="ARBA" id="ARBA00022676"/>
    </source>
</evidence>
<dbReference type="OrthoDB" id="47375at2759"/>
<sequence length="399" mass="43980">MPSLSRGRLCLALALCAVVLFLVVRSGHQVRSYPKPGFAKQYSLSGTGAVGIGNATLGFEKIFVVNAPWRTDRRDSISLAASYSGMSLEWIDGVQAEDIREKAYPPGNHRQLSDGLKGSWRAHMNALRTIIEQNLSSALIIEDDADWDFRIRSQLSSISHAVPHIPTLVSQKELQAQQHPPSQERLSQADLADRSTVPLSALSSHKTPHHTPYDLTWDVLWLGHCGATLPLPSSASPNRILIPNDRTIPLPKHLKFMRSAPLDAMATLYPPHSRLVHRTNSTLCTIAYAVTQPGARKLLYEFGIRDFSKGYDMALSDYCSGKARAQMEDEAPVPMCVVVQPPVFAHWFDGGNGRSDISAVGASGKPEEGSRYIRWSVRANLEGLVKGEAGLVEQWRDEE</sequence>
<evidence type="ECO:0000259" key="5">
    <source>
        <dbReference type="Pfam" id="PF01755"/>
    </source>
</evidence>
<dbReference type="InterPro" id="IPR050757">
    <property type="entry name" value="Collagen_mod_GT25"/>
</dbReference>
<evidence type="ECO:0000256" key="4">
    <source>
        <dbReference type="SAM" id="SignalP"/>
    </source>
</evidence>
<dbReference type="Proteomes" id="UP000800097">
    <property type="component" value="Unassembled WGS sequence"/>
</dbReference>
<organism evidence="6 7">
    <name type="scientific">Westerdykella ornata</name>
    <dbReference type="NCBI Taxonomy" id="318751"/>
    <lineage>
        <taxon>Eukaryota</taxon>
        <taxon>Fungi</taxon>
        <taxon>Dikarya</taxon>
        <taxon>Ascomycota</taxon>
        <taxon>Pezizomycotina</taxon>
        <taxon>Dothideomycetes</taxon>
        <taxon>Pleosporomycetidae</taxon>
        <taxon>Pleosporales</taxon>
        <taxon>Sporormiaceae</taxon>
        <taxon>Westerdykella</taxon>
    </lineage>
</organism>
<evidence type="ECO:0000313" key="7">
    <source>
        <dbReference type="Proteomes" id="UP000800097"/>
    </source>
</evidence>
<dbReference type="RefSeq" id="XP_033652290.1">
    <property type="nucleotide sequence ID" value="XM_033802418.1"/>
</dbReference>
<dbReference type="EMBL" id="ML986501">
    <property type="protein sequence ID" value="KAF2274751.1"/>
    <property type="molecule type" value="Genomic_DNA"/>
</dbReference>
<dbReference type="CDD" id="cd06532">
    <property type="entry name" value="Glyco_transf_25"/>
    <property type="match status" value="1"/>
</dbReference>
<keyword evidence="2" id="KW-0328">Glycosyltransferase</keyword>
<evidence type="ECO:0000256" key="1">
    <source>
        <dbReference type="ARBA" id="ARBA00006721"/>
    </source>
</evidence>
<name>A0A6A6JDW7_WESOR</name>
<feature type="chain" id="PRO_5025365797" description="Glycosyl transferase family 25 domain-containing protein" evidence="4">
    <location>
        <begin position="30"/>
        <end position="399"/>
    </location>
</feature>
<comment type="similarity">
    <text evidence="1">Belongs to the glycosyltransferase 25 family.</text>
</comment>
<evidence type="ECO:0000256" key="3">
    <source>
        <dbReference type="ARBA" id="ARBA00022679"/>
    </source>
</evidence>
<keyword evidence="3" id="KW-0808">Transferase</keyword>
<accession>A0A6A6JDW7</accession>
<feature type="domain" description="Glycosyl transferase family 25" evidence="5">
    <location>
        <begin position="60"/>
        <end position="185"/>
    </location>
</feature>
<dbReference type="GO" id="GO:0016740">
    <property type="term" value="F:transferase activity"/>
    <property type="evidence" value="ECO:0007669"/>
    <property type="project" value="UniProtKB-KW"/>
</dbReference>
<reference evidence="6" key="1">
    <citation type="journal article" date="2020" name="Stud. Mycol.">
        <title>101 Dothideomycetes genomes: a test case for predicting lifestyles and emergence of pathogens.</title>
        <authorList>
            <person name="Haridas S."/>
            <person name="Albert R."/>
            <person name="Binder M."/>
            <person name="Bloem J."/>
            <person name="Labutti K."/>
            <person name="Salamov A."/>
            <person name="Andreopoulos B."/>
            <person name="Baker S."/>
            <person name="Barry K."/>
            <person name="Bills G."/>
            <person name="Bluhm B."/>
            <person name="Cannon C."/>
            <person name="Castanera R."/>
            <person name="Culley D."/>
            <person name="Daum C."/>
            <person name="Ezra D."/>
            <person name="Gonzalez J."/>
            <person name="Henrissat B."/>
            <person name="Kuo A."/>
            <person name="Liang C."/>
            <person name="Lipzen A."/>
            <person name="Lutzoni F."/>
            <person name="Magnuson J."/>
            <person name="Mondo S."/>
            <person name="Nolan M."/>
            <person name="Ohm R."/>
            <person name="Pangilinan J."/>
            <person name="Park H.-J."/>
            <person name="Ramirez L."/>
            <person name="Alfaro M."/>
            <person name="Sun H."/>
            <person name="Tritt A."/>
            <person name="Yoshinaga Y."/>
            <person name="Zwiers L.-H."/>
            <person name="Turgeon B."/>
            <person name="Goodwin S."/>
            <person name="Spatafora J."/>
            <person name="Crous P."/>
            <person name="Grigoriev I."/>
        </authorList>
    </citation>
    <scope>NUCLEOTIDE SEQUENCE</scope>
    <source>
        <strain evidence="6">CBS 379.55</strain>
    </source>
</reference>
<keyword evidence="7" id="KW-1185">Reference proteome</keyword>
<feature type="signal peptide" evidence="4">
    <location>
        <begin position="1"/>
        <end position="29"/>
    </location>
</feature>
<dbReference type="Pfam" id="PF01755">
    <property type="entry name" value="Glyco_transf_25"/>
    <property type="match status" value="1"/>
</dbReference>
<dbReference type="PANTHER" id="PTHR10730">
    <property type="entry name" value="PROCOLLAGEN-LYSINE,2-OXOGLUTARATE 5-DIOXYGENASE/GLYCOSYLTRANSFERASE 25 FAMILY MEMBER"/>
    <property type="match status" value="1"/>
</dbReference>
<proteinExistence type="inferred from homology"/>
<gene>
    <name evidence="6" type="ORF">EI97DRAFT_495222</name>
</gene>